<evidence type="ECO:0000313" key="3">
    <source>
        <dbReference type="Proteomes" id="UP000008827"/>
    </source>
</evidence>
<name>I1KLK8_SOYBN</name>
<protein>
    <submittedName>
        <fullName evidence="1 2">Uncharacterized protein</fullName>
    </submittedName>
</protein>
<dbReference type="AlphaFoldDB" id="I1KLK8"/>
<dbReference type="Gramene" id="KRH50059">
    <property type="protein sequence ID" value="KRH50059"/>
    <property type="gene ID" value="GLYMA_07G197500"/>
</dbReference>
<dbReference type="OrthoDB" id="1678530at2759"/>
<dbReference type="HOGENOM" id="CLU_017798_1_1_1"/>
<dbReference type="PANTHER" id="PTHR33070:SF7">
    <property type="entry name" value="RX N-TERMINAL DOMAIN-CONTAINING PROTEIN"/>
    <property type="match status" value="1"/>
</dbReference>
<dbReference type="GO" id="GO:0048364">
    <property type="term" value="P:root development"/>
    <property type="evidence" value="ECO:0007669"/>
    <property type="project" value="InterPro"/>
</dbReference>
<accession>I1KLK8</accession>
<dbReference type="EMBL" id="CM000840">
    <property type="protein sequence ID" value="KRH50059.1"/>
    <property type="molecule type" value="Genomic_DNA"/>
</dbReference>
<keyword evidence="3" id="KW-1185">Reference proteome</keyword>
<organism evidence="1">
    <name type="scientific">Glycine max</name>
    <name type="common">Soybean</name>
    <name type="synonym">Glycine hispida</name>
    <dbReference type="NCBI Taxonomy" id="3847"/>
    <lineage>
        <taxon>Eukaryota</taxon>
        <taxon>Viridiplantae</taxon>
        <taxon>Streptophyta</taxon>
        <taxon>Embryophyta</taxon>
        <taxon>Tracheophyta</taxon>
        <taxon>Spermatophyta</taxon>
        <taxon>Magnoliopsida</taxon>
        <taxon>eudicotyledons</taxon>
        <taxon>Gunneridae</taxon>
        <taxon>Pentapetalae</taxon>
        <taxon>rosids</taxon>
        <taxon>fabids</taxon>
        <taxon>Fabales</taxon>
        <taxon>Fabaceae</taxon>
        <taxon>Papilionoideae</taxon>
        <taxon>50 kb inversion clade</taxon>
        <taxon>NPAAA clade</taxon>
        <taxon>indigoferoid/millettioid clade</taxon>
        <taxon>Phaseoleae</taxon>
        <taxon>Glycine</taxon>
        <taxon>Glycine subgen. Soja</taxon>
    </lineage>
</organism>
<reference evidence="2" key="2">
    <citation type="submission" date="2018-02" db="UniProtKB">
        <authorList>
            <consortium name="EnsemblPlants"/>
        </authorList>
    </citation>
    <scope>IDENTIFICATION</scope>
    <source>
        <strain evidence="2">Williams 82</strain>
    </source>
</reference>
<dbReference type="InterPro" id="IPR004320">
    <property type="entry name" value="BPS1_pln"/>
</dbReference>
<dbReference type="PaxDb" id="3847-GLYMA07G31730.1"/>
<dbReference type="Pfam" id="PF03087">
    <property type="entry name" value="BPS1"/>
    <property type="match status" value="1"/>
</dbReference>
<dbReference type="KEGG" id="gmx:100811868"/>
<reference evidence="1 2" key="1">
    <citation type="journal article" date="2010" name="Nature">
        <title>Genome sequence of the palaeopolyploid soybean.</title>
        <authorList>
            <person name="Schmutz J."/>
            <person name="Cannon S.B."/>
            <person name="Schlueter J."/>
            <person name="Ma J."/>
            <person name="Mitros T."/>
            <person name="Nelson W."/>
            <person name="Hyten D.L."/>
            <person name="Song Q."/>
            <person name="Thelen J.J."/>
            <person name="Cheng J."/>
            <person name="Xu D."/>
            <person name="Hellsten U."/>
            <person name="May G.D."/>
            <person name="Yu Y."/>
            <person name="Sakurai T."/>
            <person name="Umezawa T."/>
            <person name="Bhattacharyya M.K."/>
            <person name="Sandhu D."/>
            <person name="Valliyodan B."/>
            <person name="Lindquist E."/>
            <person name="Peto M."/>
            <person name="Grant D."/>
            <person name="Shu S."/>
            <person name="Goodstein D."/>
            <person name="Barry K."/>
            <person name="Futrell-Griggs M."/>
            <person name="Abernathy B."/>
            <person name="Du J."/>
            <person name="Tian Z."/>
            <person name="Zhu L."/>
            <person name="Gill N."/>
            <person name="Joshi T."/>
            <person name="Libault M."/>
            <person name="Sethuraman A."/>
            <person name="Zhang X.-C."/>
            <person name="Shinozaki K."/>
            <person name="Nguyen H.T."/>
            <person name="Wing R.A."/>
            <person name="Cregan P."/>
            <person name="Specht J."/>
            <person name="Grimwood J."/>
            <person name="Rokhsar D."/>
            <person name="Stacey G."/>
            <person name="Shoemaker R.C."/>
            <person name="Jackson S.A."/>
        </authorList>
    </citation>
    <scope>NUCLEOTIDE SEQUENCE [LARGE SCALE GENOMIC DNA]</scope>
    <source>
        <strain evidence="2">cv. Williams 82</strain>
        <tissue evidence="1">Callus</tissue>
    </source>
</reference>
<dbReference type="RefSeq" id="XP_014633001.1">
    <property type="nucleotide sequence ID" value="XM_014777515.1"/>
</dbReference>
<dbReference type="eggNOG" id="ENOG502RX8D">
    <property type="taxonomic scope" value="Eukaryota"/>
</dbReference>
<reference evidence="1" key="3">
    <citation type="submission" date="2018-07" db="EMBL/GenBank/DDBJ databases">
        <title>WGS assembly of Glycine max.</title>
        <authorList>
            <person name="Schmutz J."/>
            <person name="Cannon S."/>
            <person name="Schlueter J."/>
            <person name="Ma J."/>
            <person name="Mitros T."/>
            <person name="Nelson W."/>
            <person name="Hyten D."/>
            <person name="Song Q."/>
            <person name="Thelen J."/>
            <person name="Cheng J."/>
            <person name="Xu D."/>
            <person name="Hellsten U."/>
            <person name="May G."/>
            <person name="Yu Y."/>
            <person name="Sakurai T."/>
            <person name="Umezawa T."/>
            <person name="Bhattacharyya M."/>
            <person name="Sandhu D."/>
            <person name="Valliyodan B."/>
            <person name="Lindquist E."/>
            <person name="Peto M."/>
            <person name="Grant D."/>
            <person name="Shu S."/>
            <person name="Goodstein D."/>
            <person name="Barry K."/>
            <person name="Futrell-Griggs M."/>
            <person name="Abernathy B."/>
            <person name="Du J."/>
            <person name="Tian Z."/>
            <person name="Zhu L."/>
            <person name="Gill N."/>
            <person name="Joshi T."/>
            <person name="Libault M."/>
            <person name="Sethuraman A."/>
            <person name="Zhang X."/>
            <person name="Shinozaki K."/>
            <person name="Nguyen H."/>
            <person name="Wing R."/>
            <person name="Cregan P."/>
            <person name="Specht J."/>
            <person name="Grimwood J."/>
            <person name="Rokhsar D."/>
            <person name="Stacey G."/>
            <person name="Shoemaker R."/>
            <person name="Jackson S."/>
        </authorList>
    </citation>
    <scope>NUCLEOTIDE SEQUENCE</scope>
    <source>
        <tissue evidence="1">Callus</tissue>
    </source>
</reference>
<sequence length="238" mass="27370">MAPLDFVALKDLHNSANNLLHSPMVQQAIVHQTEEKWFDDVSESSLRMLEVCGISKDVLLLVKEHLQELQFTLRRASIGDPGIEEKIAAYNCYRKKLKKETLKWLKWLKKGMKKGMKSQTATMHPPMINEQKLVLVVDVLREVRMTSICIVESLLSLVSSPWLDTKSGKLRSFTSKLVRASLHCCSDDMIYYDAMVLQSENKRLAGVRMAIEDLEVELECMFRRLIHTRVLLLNILTK</sequence>
<dbReference type="Proteomes" id="UP000008827">
    <property type="component" value="Chromosome 7"/>
</dbReference>
<dbReference type="EnsemblPlants" id="KRH50059">
    <property type="protein sequence ID" value="KRH50059"/>
    <property type="gene ID" value="GLYMA_07G197500"/>
</dbReference>
<dbReference type="OMA" id="CIPWLER"/>
<dbReference type="GeneID" id="100811868"/>
<dbReference type="PANTHER" id="PTHR33070">
    <property type="entry name" value="OS06G0725500 PROTEIN"/>
    <property type="match status" value="1"/>
</dbReference>
<proteinExistence type="predicted"/>
<gene>
    <name evidence="2" type="primary">LOC100811868</name>
    <name evidence="1" type="ORF">GLYMA_07G197500</name>
</gene>
<dbReference type="SMR" id="I1KLK8"/>
<evidence type="ECO:0000313" key="1">
    <source>
        <dbReference type="EMBL" id="KRH50059.1"/>
    </source>
</evidence>
<dbReference type="GO" id="GO:0048367">
    <property type="term" value="P:shoot system development"/>
    <property type="evidence" value="ECO:0007669"/>
    <property type="project" value="InterPro"/>
</dbReference>
<evidence type="ECO:0000313" key="2">
    <source>
        <dbReference type="EnsemblPlants" id="KRH50059"/>
    </source>
</evidence>